<dbReference type="AlphaFoldDB" id="A0A1G7DKP6"/>
<proteinExistence type="predicted"/>
<dbReference type="RefSeq" id="WP_177155124.1">
    <property type="nucleotide sequence ID" value="NZ_FNAD01000026.1"/>
</dbReference>
<evidence type="ECO:0000313" key="3">
    <source>
        <dbReference type="Proteomes" id="UP000198949"/>
    </source>
</evidence>
<name>A0A1G7DKP6_9ACTN</name>
<dbReference type="EMBL" id="FNAD01000026">
    <property type="protein sequence ID" value="SDE52082.1"/>
    <property type="molecule type" value="Genomic_DNA"/>
</dbReference>
<dbReference type="Pfam" id="PF19545">
    <property type="entry name" value="DUF6069"/>
    <property type="match status" value="1"/>
</dbReference>
<keyword evidence="1" id="KW-0812">Transmembrane</keyword>
<evidence type="ECO:0000256" key="1">
    <source>
        <dbReference type="SAM" id="Phobius"/>
    </source>
</evidence>
<dbReference type="Proteomes" id="UP000198949">
    <property type="component" value="Unassembled WGS sequence"/>
</dbReference>
<feature type="transmembrane region" description="Helical" evidence="1">
    <location>
        <begin position="90"/>
        <end position="111"/>
    </location>
</feature>
<dbReference type="SUPFAM" id="SSF103473">
    <property type="entry name" value="MFS general substrate transporter"/>
    <property type="match status" value="1"/>
</dbReference>
<organism evidence="2 3">
    <name type="scientific">Glycomyces harbinensis</name>
    <dbReference type="NCBI Taxonomy" id="58114"/>
    <lineage>
        <taxon>Bacteria</taxon>
        <taxon>Bacillati</taxon>
        <taxon>Actinomycetota</taxon>
        <taxon>Actinomycetes</taxon>
        <taxon>Glycomycetales</taxon>
        <taxon>Glycomycetaceae</taxon>
        <taxon>Glycomyces</taxon>
    </lineage>
</organism>
<feature type="transmembrane region" description="Helical" evidence="1">
    <location>
        <begin position="117"/>
        <end position="138"/>
    </location>
</feature>
<accession>A0A1G7DKP6</accession>
<keyword evidence="1" id="KW-1133">Transmembrane helix</keyword>
<feature type="transmembrane region" description="Helical" evidence="1">
    <location>
        <begin position="57"/>
        <end position="78"/>
    </location>
</feature>
<protein>
    <submittedName>
        <fullName evidence="2">Uncharacterized protein</fullName>
    </submittedName>
</protein>
<keyword evidence="3" id="KW-1185">Reference proteome</keyword>
<sequence>MSEVDEQARSETRSAAPVWRPRLVALVAAAAGAALVSVIASAAGADMVVANPGQDPMTIGPVPALVAALIAGGLGWLARALLDRFAPRRAVLLWCVGAAVAFIVELVPPLITEADAATKGSLLVMHVVVAAILVPVFAKRRPDREA</sequence>
<reference evidence="3" key="1">
    <citation type="submission" date="2016-10" db="EMBL/GenBank/DDBJ databases">
        <authorList>
            <person name="Varghese N."/>
            <person name="Submissions S."/>
        </authorList>
    </citation>
    <scope>NUCLEOTIDE SEQUENCE [LARGE SCALE GENOMIC DNA]</scope>
    <source>
        <strain evidence="3">CGMCC 4.3516</strain>
    </source>
</reference>
<dbReference type="STRING" id="58114.SAMN05216270_12613"/>
<dbReference type="InterPro" id="IPR036259">
    <property type="entry name" value="MFS_trans_sf"/>
</dbReference>
<evidence type="ECO:0000313" key="2">
    <source>
        <dbReference type="EMBL" id="SDE52082.1"/>
    </source>
</evidence>
<gene>
    <name evidence="2" type="ORF">SAMN05216270_12613</name>
</gene>
<dbReference type="InterPro" id="IPR045713">
    <property type="entry name" value="DUF6069"/>
</dbReference>
<feature type="transmembrane region" description="Helical" evidence="1">
    <location>
        <begin position="23"/>
        <end position="45"/>
    </location>
</feature>
<keyword evidence="1" id="KW-0472">Membrane</keyword>